<comment type="caution">
    <text evidence="2">The sequence shown here is derived from an EMBL/GenBank/DDBJ whole genome shotgun (WGS) entry which is preliminary data.</text>
</comment>
<keyword evidence="1" id="KW-1133">Transmembrane helix</keyword>
<accession>A0A7V6PDG9</accession>
<evidence type="ECO:0000313" key="2">
    <source>
        <dbReference type="EMBL" id="HHV68974.1"/>
    </source>
</evidence>
<organism evidence="2 3">
    <name type="scientific">Brucella intermedia</name>
    <dbReference type="NCBI Taxonomy" id="94625"/>
    <lineage>
        <taxon>Bacteria</taxon>
        <taxon>Pseudomonadati</taxon>
        <taxon>Pseudomonadota</taxon>
        <taxon>Alphaproteobacteria</taxon>
        <taxon>Hyphomicrobiales</taxon>
        <taxon>Brucellaceae</taxon>
        <taxon>Brucella/Ochrobactrum group</taxon>
        <taxon>Brucella</taxon>
    </lineage>
</organism>
<protein>
    <submittedName>
        <fullName evidence="2">Uncharacterized protein</fullName>
    </submittedName>
</protein>
<feature type="transmembrane region" description="Helical" evidence="1">
    <location>
        <begin position="7"/>
        <end position="28"/>
    </location>
</feature>
<proteinExistence type="predicted"/>
<evidence type="ECO:0000313" key="3">
    <source>
        <dbReference type="Proteomes" id="UP000551563"/>
    </source>
</evidence>
<dbReference type="EMBL" id="DUMN01000423">
    <property type="protein sequence ID" value="HHV68974.1"/>
    <property type="molecule type" value="Genomic_DNA"/>
</dbReference>
<dbReference type="Proteomes" id="UP000551563">
    <property type="component" value="Unassembled WGS sequence"/>
</dbReference>
<keyword evidence="1" id="KW-0812">Transmembrane</keyword>
<keyword evidence="1" id="KW-0472">Membrane</keyword>
<sequence length="69" mass="7577">MSRRIAIAARSGAALGLLIVISFGAGMFTPHRVVKPQTIEPRAAQANQEGVAEWRHYPSALSRRPDHWA</sequence>
<dbReference type="AlphaFoldDB" id="A0A7V6PDG9"/>
<evidence type="ECO:0000256" key="1">
    <source>
        <dbReference type="SAM" id="Phobius"/>
    </source>
</evidence>
<gene>
    <name evidence="2" type="ORF">GXX48_15185</name>
</gene>
<reference evidence="2 3" key="1">
    <citation type="journal article" date="2020" name="Biotechnol. Biofuels">
        <title>New insights from the biogas microbiome by comprehensive genome-resolved metagenomics of nearly 1600 species originating from multiple anaerobic digesters.</title>
        <authorList>
            <person name="Campanaro S."/>
            <person name="Treu L."/>
            <person name="Rodriguez-R L.M."/>
            <person name="Kovalovszki A."/>
            <person name="Ziels R.M."/>
            <person name="Maus I."/>
            <person name="Zhu X."/>
            <person name="Kougias P.G."/>
            <person name="Basile A."/>
            <person name="Luo G."/>
            <person name="Schluter A."/>
            <person name="Konstantinidis K.T."/>
            <person name="Angelidaki I."/>
        </authorList>
    </citation>
    <scope>NUCLEOTIDE SEQUENCE [LARGE SCALE GENOMIC DNA]</scope>
    <source>
        <strain evidence="2">AS04akNAM_66</strain>
    </source>
</reference>
<name>A0A7V6PDG9_9HYPH</name>